<protein>
    <submittedName>
        <fullName evidence="6">Unannotated protein</fullName>
    </submittedName>
</protein>
<dbReference type="GO" id="GO:0097510">
    <property type="term" value="P:base-excision repair, AP site formation via deaminated base removal"/>
    <property type="evidence" value="ECO:0007669"/>
    <property type="project" value="TreeGrafter"/>
</dbReference>
<dbReference type="InterPro" id="IPR005122">
    <property type="entry name" value="Uracil-DNA_glycosylase-like"/>
</dbReference>
<keyword evidence="3" id="KW-0378">Hydrolase</keyword>
<gene>
    <name evidence="6" type="ORF">UFOPK1433_00717</name>
    <name evidence="7" type="ORF">UFOPK1843_00582</name>
</gene>
<dbReference type="SUPFAM" id="SSF52141">
    <property type="entry name" value="Uracil-DNA glycosylase-like"/>
    <property type="match status" value="1"/>
</dbReference>
<keyword evidence="4" id="KW-0234">DNA repair</keyword>
<dbReference type="CDD" id="cd10027">
    <property type="entry name" value="UDG-F1-like"/>
    <property type="match status" value="1"/>
</dbReference>
<feature type="domain" description="Uracil-DNA glycosylase-like" evidence="5">
    <location>
        <begin position="40"/>
        <end position="202"/>
    </location>
</feature>
<dbReference type="PROSITE" id="PS00130">
    <property type="entry name" value="U_DNA_GLYCOSYLASE"/>
    <property type="match status" value="1"/>
</dbReference>
<dbReference type="HAMAP" id="MF_00148">
    <property type="entry name" value="UDG"/>
    <property type="match status" value="1"/>
</dbReference>
<dbReference type="GO" id="GO:0004844">
    <property type="term" value="F:uracil DNA N-glycosylase activity"/>
    <property type="evidence" value="ECO:0007669"/>
    <property type="project" value="InterPro"/>
</dbReference>
<dbReference type="AlphaFoldDB" id="A0A6J6C0T1"/>
<evidence type="ECO:0000259" key="5">
    <source>
        <dbReference type="SMART" id="SM00986"/>
    </source>
</evidence>
<evidence type="ECO:0000256" key="4">
    <source>
        <dbReference type="ARBA" id="ARBA00023204"/>
    </source>
</evidence>
<evidence type="ECO:0000313" key="6">
    <source>
        <dbReference type="EMBL" id="CAB4544734.1"/>
    </source>
</evidence>
<dbReference type="Gene3D" id="3.40.470.10">
    <property type="entry name" value="Uracil-DNA glycosylase-like domain"/>
    <property type="match status" value="1"/>
</dbReference>
<organism evidence="6">
    <name type="scientific">freshwater metagenome</name>
    <dbReference type="NCBI Taxonomy" id="449393"/>
    <lineage>
        <taxon>unclassified sequences</taxon>
        <taxon>metagenomes</taxon>
        <taxon>ecological metagenomes</taxon>
    </lineage>
</organism>
<reference evidence="6" key="1">
    <citation type="submission" date="2020-05" db="EMBL/GenBank/DDBJ databases">
        <authorList>
            <person name="Chiriac C."/>
            <person name="Salcher M."/>
            <person name="Ghai R."/>
            <person name="Kavagutti S V."/>
        </authorList>
    </citation>
    <scope>NUCLEOTIDE SEQUENCE</scope>
</reference>
<dbReference type="PANTHER" id="PTHR11264:SF0">
    <property type="entry name" value="URACIL-DNA GLYCOSYLASE"/>
    <property type="match status" value="1"/>
</dbReference>
<evidence type="ECO:0000256" key="1">
    <source>
        <dbReference type="ARBA" id="ARBA00008184"/>
    </source>
</evidence>
<comment type="similarity">
    <text evidence="1">Belongs to the uracil-DNA glycosylase (UDG) superfamily. UNG family.</text>
</comment>
<dbReference type="NCBIfam" id="NF003592">
    <property type="entry name" value="PRK05254.1-5"/>
    <property type="match status" value="1"/>
</dbReference>
<dbReference type="NCBIfam" id="NF003588">
    <property type="entry name" value="PRK05254.1-1"/>
    <property type="match status" value="1"/>
</dbReference>
<accession>A0A6J6C0T1</accession>
<evidence type="ECO:0000313" key="7">
    <source>
        <dbReference type="EMBL" id="CAB4607136.1"/>
    </source>
</evidence>
<dbReference type="InterPro" id="IPR002043">
    <property type="entry name" value="UDG_fam1"/>
</dbReference>
<dbReference type="EMBL" id="CAEZSN010000072">
    <property type="protein sequence ID" value="CAB4544734.1"/>
    <property type="molecule type" value="Genomic_DNA"/>
</dbReference>
<dbReference type="InterPro" id="IPR018085">
    <property type="entry name" value="Ura-DNA_Glyclase_AS"/>
</dbReference>
<evidence type="ECO:0000256" key="2">
    <source>
        <dbReference type="ARBA" id="ARBA00022763"/>
    </source>
</evidence>
<evidence type="ECO:0000256" key="3">
    <source>
        <dbReference type="ARBA" id="ARBA00022801"/>
    </source>
</evidence>
<dbReference type="InterPro" id="IPR036895">
    <property type="entry name" value="Uracil-DNA_glycosylase-like_sf"/>
</dbReference>
<proteinExistence type="inferred from homology"/>
<sequence>MHSTWQHALGDCRDLLLLMEVSLAGENRKYMPIDQRIMRALEISMDDVKVLIIGQDPYPTKDVAIGLAFAVDLEVEPKLPRSLQNILKEVRDDLGSRVRRKGDLTKWAAQGVMLLNRHLTTPVGRAGGHENLGWARFTDRVVEELAKRQGDKLVSILWGKQAAEVEPLLAGTQIFKSAHPSPLSAARGFFGSKPFSKANEALLNVGRKPVRWDS</sequence>
<dbReference type="PANTHER" id="PTHR11264">
    <property type="entry name" value="URACIL-DNA GLYCOSYLASE"/>
    <property type="match status" value="1"/>
</dbReference>
<name>A0A6J6C0T1_9ZZZZ</name>
<keyword evidence="2" id="KW-0227">DNA damage</keyword>
<dbReference type="EMBL" id="CAEZUR010000037">
    <property type="protein sequence ID" value="CAB4607136.1"/>
    <property type="molecule type" value="Genomic_DNA"/>
</dbReference>
<dbReference type="Pfam" id="PF03167">
    <property type="entry name" value="UDG"/>
    <property type="match status" value="1"/>
</dbReference>
<dbReference type="SMART" id="SM00987">
    <property type="entry name" value="UreE_C"/>
    <property type="match status" value="1"/>
</dbReference>
<dbReference type="SMART" id="SM00986">
    <property type="entry name" value="UDG"/>
    <property type="match status" value="1"/>
</dbReference>